<evidence type="ECO:0000259" key="1">
    <source>
        <dbReference type="Pfam" id="PF06568"/>
    </source>
</evidence>
<dbReference type="KEGG" id="sedi:EBB79_04215"/>
<protein>
    <submittedName>
        <fullName evidence="2">DUF1127 domain-containing protein</fullName>
    </submittedName>
</protein>
<proteinExistence type="predicted"/>
<sequence length="71" mass="7401">MAAFDTTRTTYGATGLTGRIGAIIAATAAGISQWNDARVTRNSLSTLSDRELSDIGLCRGDIEVIATGKNL</sequence>
<dbReference type="Proteomes" id="UP000283063">
    <property type="component" value="Chromosome"/>
</dbReference>
<keyword evidence="3" id="KW-1185">Reference proteome</keyword>
<dbReference type="InterPro" id="IPR009506">
    <property type="entry name" value="YjiS-like"/>
</dbReference>
<dbReference type="RefSeq" id="WP_127747721.1">
    <property type="nucleotide sequence ID" value="NZ_CP033219.1"/>
</dbReference>
<evidence type="ECO:0000313" key="2">
    <source>
        <dbReference type="EMBL" id="AZV77173.1"/>
    </source>
</evidence>
<feature type="domain" description="YjiS-like" evidence="1">
    <location>
        <begin position="29"/>
        <end position="63"/>
    </location>
</feature>
<dbReference type="EMBL" id="CP033219">
    <property type="protein sequence ID" value="AZV77173.1"/>
    <property type="molecule type" value="Genomic_DNA"/>
</dbReference>
<evidence type="ECO:0000313" key="3">
    <source>
        <dbReference type="Proteomes" id="UP000283063"/>
    </source>
</evidence>
<dbReference type="AlphaFoldDB" id="A0A3T0MZI0"/>
<organism evidence="2 3">
    <name type="scientific">Parasedimentitalea marina</name>
    <dbReference type="NCBI Taxonomy" id="2483033"/>
    <lineage>
        <taxon>Bacteria</taxon>
        <taxon>Pseudomonadati</taxon>
        <taxon>Pseudomonadota</taxon>
        <taxon>Alphaproteobacteria</taxon>
        <taxon>Rhodobacterales</taxon>
        <taxon>Paracoccaceae</taxon>
        <taxon>Parasedimentitalea</taxon>
    </lineage>
</organism>
<name>A0A3T0MZI0_9RHOB</name>
<dbReference type="Pfam" id="PF06568">
    <property type="entry name" value="YjiS-like"/>
    <property type="match status" value="1"/>
</dbReference>
<reference evidence="2 3" key="1">
    <citation type="submission" date="2018-10" db="EMBL/GenBank/DDBJ databases">
        <title>Parasedimentitalea marina sp. nov., a psychrophilic bacterium isolated from deep seawater of the New Britain Trench.</title>
        <authorList>
            <person name="Cao J."/>
        </authorList>
    </citation>
    <scope>NUCLEOTIDE SEQUENCE [LARGE SCALE GENOMIC DNA]</scope>
    <source>
        <strain evidence="2 3">W43</strain>
    </source>
</reference>
<gene>
    <name evidence="2" type="ORF">EBB79_04215</name>
</gene>
<accession>A0A3T0MZI0</accession>
<dbReference type="OrthoDB" id="8116725at2"/>